<evidence type="ECO:0000313" key="3">
    <source>
        <dbReference type="Proteomes" id="UP000257109"/>
    </source>
</evidence>
<dbReference type="EMBL" id="QJKJ01003458">
    <property type="protein sequence ID" value="RDX98401.1"/>
    <property type="molecule type" value="Genomic_DNA"/>
</dbReference>
<proteinExistence type="predicted"/>
<evidence type="ECO:0000313" key="2">
    <source>
        <dbReference type="EMBL" id="RDX98401.1"/>
    </source>
</evidence>
<accession>A0A371H6K4</accession>
<name>A0A371H6K4_MUCPR</name>
<feature type="region of interest" description="Disordered" evidence="1">
    <location>
        <begin position="34"/>
        <end position="71"/>
    </location>
</feature>
<evidence type="ECO:0000256" key="1">
    <source>
        <dbReference type="SAM" id="MobiDB-lite"/>
    </source>
</evidence>
<feature type="compositionally biased region" description="Polar residues" evidence="1">
    <location>
        <begin position="57"/>
        <end position="68"/>
    </location>
</feature>
<comment type="caution">
    <text evidence="2">The sequence shown here is derived from an EMBL/GenBank/DDBJ whole genome shotgun (WGS) entry which is preliminary data.</text>
</comment>
<evidence type="ECO:0008006" key="4">
    <source>
        <dbReference type="Google" id="ProtNLM"/>
    </source>
</evidence>
<keyword evidence="3" id="KW-1185">Reference proteome</keyword>
<feature type="non-terminal residue" evidence="2">
    <location>
        <position position="1"/>
    </location>
</feature>
<feature type="compositionally biased region" description="Basic and acidic residues" evidence="1">
    <location>
        <begin position="35"/>
        <end position="54"/>
    </location>
</feature>
<sequence>MKRLEDEIEKFGGGLESMRIDIRSVNARINVLSRGNEKEVQKSRRESKNSHDRGYQSYHSKSSRSQASKKMKVEQNLKCIDCDDMIKVKLIALSFEGYALIWWNEIFIQIRGMRRIHIESWDELKREIR</sequence>
<organism evidence="2 3">
    <name type="scientific">Mucuna pruriens</name>
    <name type="common">Velvet bean</name>
    <name type="synonym">Dolichos pruriens</name>
    <dbReference type="NCBI Taxonomy" id="157652"/>
    <lineage>
        <taxon>Eukaryota</taxon>
        <taxon>Viridiplantae</taxon>
        <taxon>Streptophyta</taxon>
        <taxon>Embryophyta</taxon>
        <taxon>Tracheophyta</taxon>
        <taxon>Spermatophyta</taxon>
        <taxon>Magnoliopsida</taxon>
        <taxon>eudicotyledons</taxon>
        <taxon>Gunneridae</taxon>
        <taxon>Pentapetalae</taxon>
        <taxon>rosids</taxon>
        <taxon>fabids</taxon>
        <taxon>Fabales</taxon>
        <taxon>Fabaceae</taxon>
        <taxon>Papilionoideae</taxon>
        <taxon>50 kb inversion clade</taxon>
        <taxon>NPAAA clade</taxon>
        <taxon>indigoferoid/millettioid clade</taxon>
        <taxon>Phaseoleae</taxon>
        <taxon>Mucuna</taxon>
    </lineage>
</organism>
<reference evidence="2" key="1">
    <citation type="submission" date="2018-05" db="EMBL/GenBank/DDBJ databases">
        <title>Draft genome of Mucuna pruriens seed.</title>
        <authorList>
            <person name="Nnadi N.E."/>
            <person name="Vos R."/>
            <person name="Hasami M.H."/>
            <person name="Devisetty U.K."/>
            <person name="Aguiy J.C."/>
        </authorList>
    </citation>
    <scope>NUCLEOTIDE SEQUENCE [LARGE SCALE GENOMIC DNA]</scope>
    <source>
        <strain evidence="2">JCA_2017</strain>
    </source>
</reference>
<protein>
    <recommendedName>
        <fullName evidence="4">Retrotransposon gag domain-containing protein</fullName>
    </recommendedName>
</protein>
<gene>
    <name evidence="2" type="ORF">CR513_18679</name>
</gene>
<dbReference type="Proteomes" id="UP000257109">
    <property type="component" value="Unassembled WGS sequence"/>
</dbReference>
<dbReference type="AlphaFoldDB" id="A0A371H6K4"/>